<keyword evidence="7" id="KW-1185">Reference proteome</keyword>
<feature type="domain" description="SH3" evidence="4">
    <location>
        <begin position="634"/>
        <end position="694"/>
    </location>
</feature>
<proteinExistence type="predicted"/>
<feature type="compositionally biased region" description="Basic and acidic residues" evidence="3">
    <location>
        <begin position="283"/>
        <end position="295"/>
    </location>
</feature>
<dbReference type="GO" id="GO:0051015">
    <property type="term" value="F:actin filament binding"/>
    <property type="evidence" value="ECO:0007669"/>
    <property type="project" value="TreeGrafter"/>
</dbReference>
<organism evidence="6 7">
    <name type="scientific">Aspergillus nanangensis</name>
    <dbReference type="NCBI Taxonomy" id="2582783"/>
    <lineage>
        <taxon>Eukaryota</taxon>
        <taxon>Fungi</taxon>
        <taxon>Dikarya</taxon>
        <taxon>Ascomycota</taxon>
        <taxon>Pezizomycotina</taxon>
        <taxon>Eurotiomycetes</taxon>
        <taxon>Eurotiomycetidae</taxon>
        <taxon>Eurotiales</taxon>
        <taxon>Aspergillaceae</taxon>
        <taxon>Aspergillus</taxon>
        <taxon>Aspergillus subgen. Circumdati</taxon>
    </lineage>
</organism>
<dbReference type="FunFam" id="3.40.20.10:FF:000045">
    <property type="entry name" value="Actin binding protein, putative"/>
    <property type="match status" value="1"/>
</dbReference>
<feature type="region of interest" description="Disordered" evidence="3">
    <location>
        <begin position="152"/>
        <end position="213"/>
    </location>
</feature>
<comment type="caution">
    <text evidence="6">The sequence shown here is derived from an EMBL/GenBank/DDBJ whole genome shotgun (WGS) entry which is preliminary data.</text>
</comment>
<dbReference type="Proteomes" id="UP001194746">
    <property type="component" value="Unassembled WGS sequence"/>
</dbReference>
<evidence type="ECO:0000256" key="2">
    <source>
        <dbReference type="PROSITE-ProRule" id="PRU00192"/>
    </source>
</evidence>
<feature type="compositionally biased region" description="Basic and acidic residues" evidence="3">
    <location>
        <begin position="500"/>
        <end position="517"/>
    </location>
</feature>
<feature type="compositionally biased region" description="Low complexity" evidence="3">
    <location>
        <begin position="167"/>
        <end position="180"/>
    </location>
</feature>
<evidence type="ECO:0000259" key="4">
    <source>
        <dbReference type="PROSITE" id="PS50002"/>
    </source>
</evidence>
<dbReference type="Pfam" id="PF00241">
    <property type="entry name" value="Cofilin_ADF"/>
    <property type="match status" value="1"/>
</dbReference>
<dbReference type="GO" id="GO:0030427">
    <property type="term" value="C:site of polarized growth"/>
    <property type="evidence" value="ECO:0007669"/>
    <property type="project" value="TreeGrafter"/>
</dbReference>
<evidence type="ECO:0000256" key="1">
    <source>
        <dbReference type="ARBA" id="ARBA00022443"/>
    </source>
</evidence>
<dbReference type="InterPro" id="IPR029006">
    <property type="entry name" value="ADF-H/Gelsolin-like_dom_sf"/>
</dbReference>
<feature type="compositionally biased region" description="Pro residues" evidence="3">
    <location>
        <begin position="550"/>
        <end position="566"/>
    </location>
</feature>
<dbReference type="InterPro" id="IPR035719">
    <property type="entry name" value="Abp1_fungi_SH3_C1"/>
</dbReference>
<accession>A0AAD4GUA0</accession>
<dbReference type="PRINTS" id="PR00499">
    <property type="entry name" value="P67PHOX"/>
</dbReference>
<feature type="compositionally biased region" description="Polar residues" evidence="3">
    <location>
        <begin position="343"/>
        <end position="354"/>
    </location>
</feature>
<dbReference type="InterPro" id="IPR001452">
    <property type="entry name" value="SH3_domain"/>
</dbReference>
<gene>
    <name evidence="6" type="ORF">FE257_007190</name>
</gene>
<dbReference type="SMART" id="SM00102">
    <property type="entry name" value="ADF"/>
    <property type="match status" value="1"/>
</dbReference>
<sequence length="782" mass="83591">MATLNLSANGPSISKSYQTVVNSSPAAGSPTYGQWAVFSVSTPLVNAFQRDAGNKESVLKVQSSGEGELSDLIDEFSEGKIQFAFVKVICPNTGLPKNVLIAWCGEGVPERTKGYFTSHLSAVSKVLHGYHVQLAARTDGDLTAEGIIHKVGDASGSKYTPGSDQQASPAVKPPVSSKPVFTPTRALGTTSMPVSLPLRTPSNTGPEDDGWGPDAPPVTRTGLEKVQPAYQPTKVNIQNLRSEKQPSMAASSGHFDEERTDIVKGGYQPVGRVDIAAIRRQAREAGGTREDRPEPVKGSYEPVGKVDIAAIRAKAQDPNISPSGLENSAPTSTETPAATRPSDSVTVPNASGRLTSLPKPKISNKFGPTQTFTGTKPPLPSDPMTKPSSAAVGSASRTFADEGGKTPAQIWAEKKAKERGQSSNTDSPPSALRSPVQDQHSGQGEWKSSYTGKSWAPVQITHTGKSVSSNVSQNAADSVVDTSAPESQTPQQSVGSIRDQFMREPPKGPDHTPEERPGSFTGVGRTIPLPGLPAGPTEPEQIEPEAYQAAPPPPQQPRSPTPPSPPTRESSPIRVAMPVARAVTDVHDEQHSPPPVIPTESLQQAVPNERDLDDDVHDIARATAEATAGNNAQNGGIQALVQYDYEKAEDNELELREGEYVTDIEMVDKDWWLGSNAHGERGLFPSNYVEISDLTQENSLPDTHETPDPVPLSGPAEPSTLNSAKEPTATALYDYEAAEDNELSFPEGAEIENIEFPDDDWWYGEYYGKKGLFPANYVQLKK</sequence>
<dbReference type="AlphaFoldDB" id="A0AAD4GUA0"/>
<dbReference type="EMBL" id="VCAU01000035">
    <property type="protein sequence ID" value="KAF9889481.1"/>
    <property type="molecule type" value="Genomic_DNA"/>
</dbReference>
<dbReference type="CDD" id="cd11281">
    <property type="entry name" value="ADF_drebrin_like"/>
    <property type="match status" value="1"/>
</dbReference>
<dbReference type="CDD" id="cd11962">
    <property type="entry name" value="SH3_Abp1_fungi_C1"/>
    <property type="match status" value="1"/>
</dbReference>
<dbReference type="Gene3D" id="3.40.20.10">
    <property type="entry name" value="Severin"/>
    <property type="match status" value="1"/>
</dbReference>
<dbReference type="PROSITE" id="PS51263">
    <property type="entry name" value="ADF_H"/>
    <property type="match status" value="1"/>
</dbReference>
<protein>
    <recommendedName>
        <fullName evidence="8">Actin binding protein</fullName>
    </recommendedName>
</protein>
<reference evidence="6" key="2">
    <citation type="submission" date="2020-02" db="EMBL/GenBank/DDBJ databases">
        <authorList>
            <person name="Gilchrist C.L.M."/>
            <person name="Chooi Y.-H."/>
        </authorList>
    </citation>
    <scope>NUCLEOTIDE SEQUENCE</scope>
    <source>
        <strain evidence="6">MST-FP2251</strain>
    </source>
</reference>
<feature type="compositionally biased region" description="Low complexity" evidence="3">
    <location>
        <begin position="328"/>
        <end position="342"/>
    </location>
</feature>
<name>A0AAD4GUA0_ASPNN</name>
<feature type="domain" description="ADF-H" evidence="5">
    <location>
        <begin position="5"/>
        <end position="152"/>
    </location>
</feature>
<evidence type="ECO:0000259" key="5">
    <source>
        <dbReference type="PROSITE" id="PS51263"/>
    </source>
</evidence>
<dbReference type="InterPro" id="IPR002108">
    <property type="entry name" value="ADF-H"/>
</dbReference>
<reference evidence="6" key="1">
    <citation type="journal article" date="2019" name="Beilstein J. Org. Chem.">
        <title>Nanangenines: drimane sesquiterpenoids as the dominant metabolite cohort of a novel Australian fungus, Aspergillus nanangensis.</title>
        <authorList>
            <person name="Lacey H.J."/>
            <person name="Gilchrist C.L.M."/>
            <person name="Crombie A."/>
            <person name="Kalaitzis J.A."/>
            <person name="Vuong D."/>
            <person name="Rutledge P.J."/>
            <person name="Turner P."/>
            <person name="Pitt J.I."/>
            <person name="Lacey E."/>
            <person name="Chooi Y.H."/>
            <person name="Piggott A.M."/>
        </authorList>
    </citation>
    <scope>NUCLEOTIDE SEQUENCE</scope>
    <source>
        <strain evidence="6">MST-FP2251</strain>
    </source>
</reference>
<feature type="region of interest" description="Disordered" evidence="3">
    <location>
        <begin position="464"/>
        <end position="600"/>
    </location>
</feature>
<dbReference type="FunFam" id="2.30.30.40:FF:000242">
    <property type="entry name" value="Actin binding protein"/>
    <property type="match status" value="1"/>
</dbReference>
<dbReference type="PANTHER" id="PTHR10829:SF25">
    <property type="entry name" value="DREBRIN-LIKE PROTEIN"/>
    <property type="match status" value="1"/>
</dbReference>
<evidence type="ECO:0000256" key="3">
    <source>
        <dbReference type="SAM" id="MobiDB-lite"/>
    </source>
</evidence>
<evidence type="ECO:0000313" key="7">
    <source>
        <dbReference type="Proteomes" id="UP001194746"/>
    </source>
</evidence>
<evidence type="ECO:0008006" key="8">
    <source>
        <dbReference type="Google" id="ProtNLM"/>
    </source>
</evidence>
<dbReference type="GO" id="GO:0030864">
    <property type="term" value="C:cortical actin cytoskeleton"/>
    <property type="evidence" value="ECO:0007669"/>
    <property type="project" value="TreeGrafter"/>
</dbReference>
<dbReference type="PANTHER" id="PTHR10829">
    <property type="entry name" value="CORTACTIN AND DREBRIN"/>
    <property type="match status" value="1"/>
</dbReference>
<dbReference type="PRINTS" id="PR00452">
    <property type="entry name" value="SH3DOMAIN"/>
</dbReference>
<feature type="compositionally biased region" description="Polar residues" evidence="3">
    <location>
        <begin position="436"/>
        <end position="452"/>
    </location>
</feature>
<feature type="compositionally biased region" description="Polar residues" evidence="3">
    <location>
        <begin position="464"/>
        <end position="495"/>
    </location>
</feature>
<dbReference type="SMART" id="SM00326">
    <property type="entry name" value="SH3"/>
    <property type="match status" value="2"/>
</dbReference>
<dbReference type="SUPFAM" id="SSF55753">
    <property type="entry name" value="Actin depolymerizing proteins"/>
    <property type="match status" value="1"/>
</dbReference>
<dbReference type="GO" id="GO:0005884">
    <property type="term" value="C:actin filament"/>
    <property type="evidence" value="ECO:0007669"/>
    <property type="project" value="TreeGrafter"/>
</dbReference>
<feature type="region of interest" description="Disordered" evidence="3">
    <location>
        <begin position="697"/>
        <end position="728"/>
    </location>
</feature>
<evidence type="ECO:0000313" key="6">
    <source>
        <dbReference type="EMBL" id="KAF9889481.1"/>
    </source>
</evidence>
<dbReference type="PROSITE" id="PS50002">
    <property type="entry name" value="SH3"/>
    <property type="match status" value="2"/>
</dbReference>
<dbReference type="Pfam" id="PF14604">
    <property type="entry name" value="SH3_9"/>
    <property type="match status" value="2"/>
</dbReference>
<dbReference type="InterPro" id="IPR036028">
    <property type="entry name" value="SH3-like_dom_sf"/>
</dbReference>
<dbReference type="FunFam" id="2.30.30.40:FF:000273">
    <property type="entry name" value="Actin binding protein"/>
    <property type="match status" value="1"/>
</dbReference>
<dbReference type="GO" id="GO:0030833">
    <property type="term" value="P:regulation of actin filament polymerization"/>
    <property type="evidence" value="ECO:0007669"/>
    <property type="project" value="TreeGrafter"/>
</dbReference>
<dbReference type="SUPFAM" id="SSF50044">
    <property type="entry name" value="SH3-domain"/>
    <property type="match status" value="2"/>
</dbReference>
<feature type="region of interest" description="Disordered" evidence="3">
    <location>
        <begin position="283"/>
        <end position="452"/>
    </location>
</feature>
<dbReference type="InterPro" id="IPR035718">
    <property type="entry name" value="Abp1_fungi_SH3_C2"/>
</dbReference>
<keyword evidence="1 2" id="KW-0728">SH3 domain</keyword>
<feature type="domain" description="SH3" evidence="4">
    <location>
        <begin position="724"/>
        <end position="782"/>
    </location>
</feature>
<dbReference type="Gene3D" id="2.30.30.40">
    <property type="entry name" value="SH3 Domains"/>
    <property type="match status" value="2"/>
</dbReference>
<dbReference type="CDD" id="cd11961">
    <property type="entry name" value="SH3_Abp1_fungi_C2"/>
    <property type="match status" value="1"/>
</dbReference>
<feature type="compositionally biased region" description="Polar residues" evidence="3">
    <location>
        <begin position="157"/>
        <end position="166"/>
    </location>
</feature>